<gene>
    <name evidence="2" type="ORF">DFH94DRAFT_404375</name>
</gene>
<comment type="caution">
    <text evidence="2">The sequence shown here is derived from an EMBL/GenBank/DDBJ whole genome shotgun (WGS) entry which is preliminary data.</text>
</comment>
<accession>A0A9P5MY33</accession>
<dbReference type="OrthoDB" id="3172239at2759"/>
<keyword evidence="3" id="KW-1185">Reference proteome</keyword>
<dbReference type="Gene3D" id="1.20.1280.50">
    <property type="match status" value="1"/>
</dbReference>
<dbReference type="InterPro" id="IPR032675">
    <property type="entry name" value="LRR_dom_sf"/>
</dbReference>
<dbReference type="InterPro" id="IPR036047">
    <property type="entry name" value="F-box-like_dom_sf"/>
</dbReference>
<sequence>MSTSSAEPCDRLRQAIDDEINSWAESTRALRSRRNALAPISRVPPETLAAIFSFLSPSWNKEAGHLAWMHVAHVCRRWRETALNHPHLWSYINFAKLTPAGVAGILARAKMAPLHLEADVTQWSVAQFDVFEKHLEAHMSHIHHLSICGCLQAALDRLVSSAPALEFLSLSHKPRQYALAQVIIPVNLFDRTTPSLTSLELKSCNISWKSPLLKGLRTLEILRPSKEARPKLEDWLGALNEMPQLETLILQYATPPAPRAAPFILEPSRAVTLPSITRFHIIDSARDCALALAHLVLPALAHLVLPALIWLNVDAKSRDSVEDIHLVIPYVARKVHGLQGTEPLRSILMTGERTRAEVVAWTTPDADVKVCDLDTLLSASVSARLMFAATGINWQSGADTTIFDSLITLLPMDSVSTLTAQNRARPSKEFWLRNASMWPLLERVRMVPTSFKAFGDMLVEEAPPDGPRLPSLTKLTLVRVKLTALRTYHLRDILIERVEQGVPLEVLDLRTCFAADHAIQLLKEVVVEVQGPLAPPPMPTEEPSFFNWNGGVGCSSEVEYDDGWGPWYGCYYGDMDGDGDEEYDDELARDNDGFYTYGTGYEGGIGYDAFNVDVFY</sequence>
<dbReference type="EMBL" id="WHVB01000006">
    <property type="protein sequence ID" value="KAF8481681.1"/>
    <property type="molecule type" value="Genomic_DNA"/>
</dbReference>
<dbReference type="Pfam" id="PF12937">
    <property type="entry name" value="F-box-like"/>
    <property type="match status" value="1"/>
</dbReference>
<dbReference type="SUPFAM" id="SSF52047">
    <property type="entry name" value="RNI-like"/>
    <property type="match status" value="1"/>
</dbReference>
<evidence type="ECO:0000313" key="3">
    <source>
        <dbReference type="Proteomes" id="UP000759537"/>
    </source>
</evidence>
<dbReference type="AlphaFoldDB" id="A0A9P5MY33"/>
<dbReference type="SUPFAM" id="SSF81383">
    <property type="entry name" value="F-box domain"/>
    <property type="match status" value="1"/>
</dbReference>
<organism evidence="2 3">
    <name type="scientific">Russula ochroleuca</name>
    <dbReference type="NCBI Taxonomy" id="152965"/>
    <lineage>
        <taxon>Eukaryota</taxon>
        <taxon>Fungi</taxon>
        <taxon>Dikarya</taxon>
        <taxon>Basidiomycota</taxon>
        <taxon>Agaricomycotina</taxon>
        <taxon>Agaricomycetes</taxon>
        <taxon>Russulales</taxon>
        <taxon>Russulaceae</taxon>
        <taxon>Russula</taxon>
    </lineage>
</organism>
<reference evidence="2" key="1">
    <citation type="submission" date="2019-10" db="EMBL/GenBank/DDBJ databases">
        <authorList>
            <consortium name="DOE Joint Genome Institute"/>
            <person name="Kuo A."/>
            <person name="Miyauchi S."/>
            <person name="Kiss E."/>
            <person name="Drula E."/>
            <person name="Kohler A."/>
            <person name="Sanchez-Garcia M."/>
            <person name="Andreopoulos B."/>
            <person name="Barry K.W."/>
            <person name="Bonito G."/>
            <person name="Buee M."/>
            <person name="Carver A."/>
            <person name="Chen C."/>
            <person name="Cichocki N."/>
            <person name="Clum A."/>
            <person name="Culley D."/>
            <person name="Crous P.W."/>
            <person name="Fauchery L."/>
            <person name="Girlanda M."/>
            <person name="Hayes R."/>
            <person name="Keri Z."/>
            <person name="LaButti K."/>
            <person name="Lipzen A."/>
            <person name="Lombard V."/>
            <person name="Magnuson J."/>
            <person name="Maillard F."/>
            <person name="Morin E."/>
            <person name="Murat C."/>
            <person name="Nolan M."/>
            <person name="Ohm R."/>
            <person name="Pangilinan J."/>
            <person name="Pereira M."/>
            <person name="Perotto S."/>
            <person name="Peter M."/>
            <person name="Riley R."/>
            <person name="Sitrit Y."/>
            <person name="Stielow B."/>
            <person name="Szollosi G."/>
            <person name="Zifcakova L."/>
            <person name="Stursova M."/>
            <person name="Spatafora J.W."/>
            <person name="Tedersoo L."/>
            <person name="Vaario L.-M."/>
            <person name="Yamada A."/>
            <person name="Yan M."/>
            <person name="Wang P."/>
            <person name="Xu J."/>
            <person name="Bruns T."/>
            <person name="Baldrian P."/>
            <person name="Vilgalys R."/>
            <person name="Henrissat B."/>
            <person name="Grigoriev I.V."/>
            <person name="Hibbett D."/>
            <person name="Nagy L.G."/>
            <person name="Martin F.M."/>
        </authorList>
    </citation>
    <scope>NUCLEOTIDE SEQUENCE</scope>
    <source>
        <strain evidence="2">Prilba</strain>
    </source>
</reference>
<dbReference type="InterPro" id="IPR001810">
    <property type="entry name" value="F-box_dom"/>
</dbReference>
<proteinExistence type="predicted"/>
<reference evidence="2" key="2">
    <citation type="journal article" date="2020" name="Nat. Commun.">
        <title>Large-scale genome sequencing of mycorrhizal fungi provides insights into the early evolution of symbiotic traits.</title>
        <authorList>
            <person name="Miyauchi S."/>
            <person name="Kiss E."/>
            <person name="Kuo A."/>
            <person name="Drula E."/>
            <person name="Kohler A."/>
            <person name="Sanchez-Garcia M."/>
            <person name="Morin E."/>
            <person name="Andreopoulos B."/>
            <person name="Barry K.W."/>
            <person name="Bonito G."/>
            <person name="Buee M."/>
            <person name="Carver A."/>
            <person name="Chen C."/>
            <person name="Cichocki N."/>
            <person name="Clum A."/>
            <person name="Culley D."/>
            <person name="Crous P.W."/>
            <person name="Fauchery L."/>
            <person name="Girlanda M."/>
            <person name="Hayes R.D."/>
            <person name="Keri Z."/>
            <person name="LaButti K."/>
            <person name="Lipzen A."/>
            <person name="Lombard V."/>
            <person name="Magnuson J."/>
            <person name="Maillard F."/>
            <person name="Murat C."/>
            <person name="Nolan M."/>
            <person name="Ohm R.A."/>
            <person name="Pangilinan J."/>
            <person name="Pereira M.F."/>
            <person name="Perotto S."/>
            <person name="Peter M."/>
            <person name="Pfister S."/>
            <person name="Riley R."/>
            <person name="Sitrit Y."/>
            <person name="Stielow J.B."/>
            <person name="Szollosi G."/>
            <person name="Zifcakova L."/>
            <person name="Stursova M."/>
            <person name="Spatafora J.W."/>
            <person name="Tedersoo L."/>
            <person name="Vaario L.M."/>
            <person name="Yamada A."/>
            <person name="Yan M."/>
            <person name="Wang P."/>
            <person name="Xu J."/>
            <person name="Bruns T."/>
            <person name="Baldrian P."/>
            <person name="Vilgalys R."/>
            <person name="Dunand C."/>
            <person name="Henrissat B."/>
            <person name="Grigoriev I.V."/>
            <person name="Hibbett D."/>
            <person name="Nagy L.G."/>
            <person name="Martin F.M."/>
        </authorList>
    </citation>
    <scope>NUCLEOTIDE SEQUENCE</scope>
    <source>
        <strain evidence="2">Prilba</strain>
    </source>
</reference>
<dbReference type="Gene3D" id="3.80.10.10">
    <property type="entry name" value="Ribonuclease Inhibitor"/>
    <property type="match status" value="1"/>
</dbReference>
<feature type="domain" description="F-box" evidence="1">
    <location>
        <begin position="40"/>
        <end position="94"/>
    </location>
</feature>
<evidence type="ECO:0000313" key="2">
    <source>
        <dbReference type="EMBL" id="KAF8481681.1"/>
    </source>
</evidence>
<dbReference type="Proteomes" id="UP000759537">
    <property type="component" value="Unassembled WGS sequence"/>
</dbReference>
<name>A0A9P5MY33_9AGAM</name>
<protein>
    <recommendedName>
        <fullName evidence="1">F-box domain-containing protein</fullName>
    </recommendedName>
</protein>
<evidence type="ECO:0000259" key="1">
    <source>
        <dbReference type="Pfam" id="PF12937"/>
    </source>
</evidence>